<gene>
    <name evidence="5" type="ORF">CJ030_MR8G004368</name>
</gene>
<dbReference type="InterPro" id="IPR027417">
    <property type="entry name" value="P-loop_NTPase"/>
</dbReference>
<protein>
    <recommendedName>
        <fullName evidence="4">RPW8 domain-containing protein</fullName>
    </recommendedName>
</protein>
<evidence type="ECO:0000256" key="3">
    <source>
        <dbReference type="ARBA" id="ARBA00022821"/>
    </source>
</evidence>
<dbReference type="GO" id="GO:0043531">
    <property type="term" value="F:ADP binding"/>
    <property type="evidence" value="ECO:0007669"/>
    <property type="project" value="InterPro"/>
</dbReference>
<dbReference type="Pfam" id="PF23598">
    <property type="entry name" value="LRR_14"/>
    <property type="match status" value="1"/>
</dbReference>
<accession>A0A6A1UNG6</accession>
<dbReference type="GO" id="GO:0006952">
    <property type="term" value="P:defense response"/>
    <property type="evidence" value="ECO:0007669"/>
    <property type="project" value="UniProtKB-KW"/>
</dbReference>
<evidence type="ECO:0000313" key="6">
    <source>
        <dbReference type="Proteomes" id="UP000516437"/>
    </source>
</evidence>
<dbReference type="Gene3D" id="3.40.50.300">
    <property type="entry name" value="P-loop containing nucleotide triphosphate hydrolases"/>
    <property type="match status" value="1"/>
</dbReference>
<dbReference type="Pfam" id="PF05659">
    <property type="entry name" value="RPW8"/>
    <property type="match status" value="1"/>
</dbReference>
<dbReference type="InterPro" id="IPR002182">
    <property type="entry name" value="NB-ARC"/>
</dbReference>
<dbReference type="InterPro" id="IPR036388">
    <property type="entry name" value="WH-like_DNA-bd_sf"/>
</dbReference>
<dbReference type="InterPro" id="IPR055414">
    <property type="entry name" value="LRR_R13L4/SHOC2-like"/>
</dbReference>
<dbReference type="InterPro" id="IPR008808">
    <property type="entry name" value="Powdery_mildew-R_dom"/>
</dbReference>
<dbReference type="Gene3D" id="3.80.10.10">
    <property type="entry name" value="Ribonuclease Inhibitor"/>
    <property type="match status" value="1"/>
</dbReference>
<dbReference type="EMBL" id="RXIC02000026">
    <property type="protein sequence ID" value="KAB1201832.1"/>
    <property type="molecule type" value="Genomic_DNA"/>
</dbReference>
<comment type="similarity">
    <text evidence="1">Belongs to the disease resistance NB-LRR family.</text>
</comment>
<sequence length="825" mass="94981">MAEALGSAVLGTAVSKLWDTVEDVIKTIPSFKDELKSLQSTLAKLKPVIEQIERSHRELRRPEEEIEGLIKQINKGEDHVRKCSTLRRWNYYKRYSYTKKLHALDQEIIRFFQLDAIALSWRTGEENSLRLQEIFARLHLAERDGGWVSYSIPGPPEFSVGLDVHLKELKMQLLKEEVSLLLLTAPGGCGKTTLVKLLGHDEEIKDVYKGNLYFVTVSKTPNLMVIIQTLFDQKGDRVLEFQSDEDAINKLEQYLLKRIADHPILLILDDVWSDSFVKKFEFDFRIPNYKILVTSRIKFPVCKFIYELRPLNDEDSMTLFRHSANLQDTSSFISEEDVKKIVKRCGGFPLAIKLIGRSLNGRPAAVWHKSVTSDHSILRTAEDLLRCFQSSIDLLDEEITNCFMDLGSFPEDQRIRVDALIDMWSELYKRERNRSNDKGFREKIMKDAMNAIGMLDEIAMRNLASFVVTRKDASCHDVGCYCTEDFVLQHDLLRELAIQQSSKEPLIEHRKRLILDISGNNVLEWWTEQREQPINAFLLSITTDEMFSSSNWCNILPTKVEVLVLNFHSKKYILPEFVEKMKELKVLIVTNYGFFPADLGNFQLLGSAPNLKRIRLEKVSVHSLWETPVQLKSLEKMSLFMCNIGQAFTYGTIQVSEVLPNLTEINIDYCNDMVKLPVALCGIVHLKKLSITNCHNLDELPEEIGMLVNLEVLRLRSCTDLSKLPDSITNLHMLSMLDISDCLKIRGLPKQIGELKNLEELHMKGCSQLGRLPESTKDLAKLELVICDEEGKHYWAHIKEFLPNLEIKVAKKEINLNWLFTNQNF</sequence>
<dbReference type="InterPro" id="IPR042197">
    <property type="entry name" value="Apaf_helical"/>
</dbReference>
<proteinExistence type="inferred from homology"/>
<reference evidence="5 6" key="1">
    <citation type="journal article" date="2019" name="Plant Biotechnol. J.">
        <title>The red bayberry genome and genetic basis of sex determination.</title>
        <authorList>
            <person name="Jia H.M."/>
            <person name="Jia H.J."/>
            <person name="Cai Q.L."/>
            <person name="Wang Y."/>
            <person name="Zhao H.B."/>
            <person name="Yang W.F."/>
            <person name="Wang G.Y."/>
            <person name="Li Y.H."/>
            <person name="Zhan D.L."/>
            <person name="Shen Y.T."/>
            <person name="Niu Q.F."/>
            <person name="Chang L."/>
            <person name="Qiu J."/>
            <person name="Zhao L."/>
            <person name="Xie H.B."/>
            <person name="Fu W.Y."/>
            <person name="Jin J."/>
            <person name="Li X.W."/>
            <person name="Jiao Y."/>
            <person name="Zhou C.C."/>
            <person name="Tu T."/>
            <person name="Chai C.Y."/>
            <person name="Gao J.L."/>
            <person name="Fan L.J."/>
            <person name="van de Weg E."/>
            <person name="Wang J.Y."/>
            <person name="Gao Z.S."/>
        </authorList>
    </citation>
    <scope>NUCLEOTIDE SEQUENCE [LARGE SCALE GENOMIC DNA]</scope>
    <source>
        <tissue evidence="5">Leaves</tissue>
    </source>
</reference>
<dbReference type="InterPro" id="IPR032675">
    <property type="entry name" value="LRR_dom_sf"/>
</dbReference>
<feature type="domain" description="RPW8" evidence="4">
    <location>
        <begin position="1"/>
        <end position="150"/>
    </location>
</feature>
<keyword evidence="3" id="KW-0611">Plant defense</keyword>
<dbReference type="SUPFAM" id="SSF52058">
    <property type="entry name" value="L domain-like"/>
    <property type="match status" value="1"/>
</dbReference>
<comment type="caution">
    <text evidence="5">The sequence shown here is derived from an EMBL/GenBank/DDBJ whole genome shotgun (WGS) entry which is preliminary data.</text>
</comment>
<dbReference type="OrthoDB" id="2016095at2759"/>
<keyword evidence="2" id="KW-0677">Repeat</keyword>
<dbReference type="AlphaFoldDB" id="A0A6A1UNG6"/>
<evidence type="ECO:0000256" key="2">
    <source>
        <dbReference type="ARBA" id="ARBA00022737"/>
    </source>
</evidence>
<keyword evidence="6" id="KW-1185">Reference proteome</keyword>
<dbReference type="Pfam" id="PF00931">
    <property type="entry name" value="NB-ARC"/>
    <property type="match status" value="1"/>
</dbReference>
<organism evidence="5 6">
    <name type="scientific">Morella rubra</name>
    <name type="common">Chinese bayberry</name>
    <dbReference type="NCBI Taxonomy" id="262757"/>
    <lineage>
        <taxon>Eukaryota</taxon>
        <taxon>Viridiplantae</taxon>
        <taxon>Streptophyta</taxon>
        <taxon>Embryophyta</taxon>
        <taxon>Tracheophyta</taxon>
        <taxon>Spermatophyta</taxon>
        <taxon>Magnoliopsida</taxon>
        <taxon>eudicotyledons</taxon>
        <taxon>Gunneridae</taxon>
        <taxon>Pentapetalae</taxon>
        <taxon>rosids</taxon>
        <taxon>fabids</taxon>
        <taxon>Fagales</taxon>
        <taxon>Myricaceae</taxon>
        <taxon>Morella</taxon>
    </lineage>
</organism>
<evidence type="ECO:0000313" key="5">
    <source>
        <dbReference type="EMBL" id="KAB1201832.1"/>
    </source>
</evidence>
<dbReference type="PANTHER" id="PTHR36766">
    <property type="entry name" value="PLANT BROAD-SPECTRUM MILDEW RESISTANCE PROTEIN RPW8"/>
    <property type="match status" value="1"/>
</dbReference>
<evidence type="ECO:0000256" key="1">
    <source>
        <dbReference type="ARBA" id="ARBA00008894"/>
    </source>
</evidence>
<evidence type="ECO:0000259" key="4">
    <source>
        <dbReference type="PROSITE" id="PS51153"/>
    </source>
</evidence>
<dbReference type="Gene3D" id="1.10.10.10">
    <property type="entry name" value="Winged helix-like DNA-binding domain superfamily/Winged helix DNA-binding domain"/>
    <property type="match status" value="1"/>
</dbReference>
<dbReference type="Gene3D" id="1.10.8.430">
    <property type="entry name" value="Helical domain of apoptotic protease-activating factors"/>
    <property type="match status" value="1"/>
</dbReference>
<dbReference type="PANTHER" id="PTHR36766:SF3">
    <property type="entry name" value="RPW8 DOMAIN-CONTAINING PROTEIN"/>
    <property type="match status" value="1"/>
</dbReference>
<dbReference type="PRINTS" id="PR00364">
    <property type="entry name" value="DISEASERSIST"/>
</dbReference>
<dbReference type="PROSITE" id="PS51153">
    <property type="entry name" value="RPW8"/>
    <property type="match status" value="1"/>
</dbReference>
<dbReference type="Proteomes" id="UP000516437">
    <property type="component" value="Chromosome 8"/>
</dbReference>
<name>A0A6A1UNG6_9ROSI</name>
<dbReference type="SUPFAM" id="SSF52540">
    <property type="entry name" value="P-loop containing nucleoside triphosphate hydrolases"/>
    <property type="match status" value="1"/>
</dbReference>